<organism evidence="1">
    <name type="scientific">marine metagenome</name>
    <dbReference type="NCBI Taxonomy" id="408172"/>
    <lineage>
        <taxon>unclassified sequences</taxon>
        <taxon>metagenomes</taxon>
        <taxon>ecological metagenomes</taxon>
    </lineage>
</organism>
<dbReference type="AlphaFoldDB" id="A0A381UDR6"/>
<reference evidence="1" key="1">
    <citation type="submission" date="2018-05" db="EMBL/GenBank/DDBJ databases">
        <authorList>
            <person name="Lanie J.A."/>
            <person name="Ng W.-L."/>
            <person name="Kazmierczak K.M."/>
            <person name="Andrzejewski T.M."/>
            <person name="Davidsen T.M."/>
            <person name="Wayne K.J."/>
            <person name="Tettelin H."/>
            <person name="Glass J.I."/>
            <person name="Rusch D."/>
            <person name="Podicherti R."/>
            <person name="Tsui H.-C.T."/>
            <person name="Winkler M.E."/>
        </authorList>
    </citation>
    <scope>NUCLEOTIDE SEQUENCE</scope>
</reference>
<protein>
    <recommendedName>
        <fullName evidence="2">DUF1800 domain-containing protein</fullName>
    </recommendedName>
</protein>
<dbReference type="EMBL" id="UINC01006101">
    <property type="protein sequence ID" value="SVA25497.1"/>
    <property type="molecule type" value="Genomic_DNA"/>
</dbReference>
<evidence type="ECO:0000313" key="1">
    <source>
        <dbReference type="EMBL" id="SVA25497.1"/>
    </source>
</evidence>
<proteinExistence type="predicted"/>
<dbReference type="InterPro" id="IPR014917">
    <property type="entry name" value="DUF1800"/>
</dbReference>
<evidence type="ECO:0008006" key="2">
    <source>
        <dbReference type="Google" id="ProtNLM"/>
    </source>
</evidence>
<feature type="non-terminal residue" evidence="1">
    <location>
        <position position="1"/>
    </location>
</feature>
<accession>A0A381UDR6</accession>
<name>A0A381UDR6_9ZZZZ</name>
<sequence>LVKEINVDAAMLVYLGGIYNVKEAPNENYARELFELFTIGKGPVDGEDSYTYYTEGDIIQAAKVLTGWYVEDVFSGSERQRFEEKNHDETTKVFSEKFNNTSIQNNYEDEHKDLVDMIFENERTSEYICEKIYRWFVYYVIDEDVTSKIIKPLAKVLRDNNYEIKPVLSKLFRSQHFFEIHTRGAMIKSPSDFNLGVLRQIPFSDTSSFDFRDLYRFWRNRGFDISNQGQDLLDSPNVAGWPAYYQDPLYNELWINAVTLPMRTRDIITYFKDSGINATSGEPGTPEDVRIYAEPIKFLDEIEKPDDIDFMIELFCKWLFPVYSEISDEQKEEFKNIVVGNNPNMWYDEYHAYINNPTDEAKTAINKKLKTLLKEMFLMPEYHLS</sequence>
<dbReference type="Pfam" id="PF08811">
    <property type="entry name" value="DUF1800"/>
    <property type="match status" value="1"/>
</dbReference>
<gene>
    <name evidence="1" type="ORF">METZ01_LOCUS78351</name>
</gene>